<dbReference type="EMBL" id="CAKXAJ010001877">
    <property type="protein sequence ID" value="CAH2207991.1"/>
    <property type="molecule type" value="Genomic_DNA"/>
</dbReference>
<evidence type="ECO:0000313" key="2">
    <source>
        <dbReference type="Proteomes" id="UP000838756"/>
    </source>
</evidence>
<sequence length="166" mass="18469">AFKLFKRNKSRKSARNRVSPALVRSPSYSGTVDAAPEIDLQRFCPCRTSMPPIRVNEAFENNESYYSYDSCSRNGSLQSHHSQSSRWDSAYGSHRSSPQRALCYAAVTYCTALDSEDSSSIHTEYTLLDADHAEDEHSQNVLNETRETVIEAALAEQASSNAAVTH</sequence>
<protein>
    <submittedName>
        <fullName evidence="1">Jg5001 protein</fullName>
    </submittedName>
</protein>
<organism evidence="1 2">
    <name type="scientific">Pararge aegeria aegeria</name>
    <dbReference type="NCBI Taxonomy" id="348720"/>
    <lineage>
        <taxon>Eukaryota</taxon>
        <taxon>Metazoa</taxon>
        <taxon>Ecdysozoa</taxon>
        <taxon>Arthropoda</taxon>
        <taxon>Hexapoda</taxon>
        <taxon>Insecta</taxon>
        <taxon>Pterygota</taxon>
        <taxon>Neoptera</taxon>
        <taxon>Endopterygota</taxon>
        <taxon>Lepidoptera</taxon>
        <taxon>Glossata</taxon>
        <taxon>Ditrysia</taxon>
        <taxon>Papilionoidea</taxon>
        <taxon>Nymphalidae</taxon>
        <taxon>Satyrinae</taxon>
        <taxon>Satyrini</taxon>
        <taxon>Parargina</taxon>
        <taxon>Pararge</taxon>
    </lineage>
</organism>
<name>A0A8S4QB60_9NEOP</name>
<gene>
    <name evidence="1" type="primary">jg5001</name>
    <name evidence="1" type="ORF">PAEG_LOCUS608</name>
</gene>
<keyword evidence="2" id="KW-1185">Reference proteome</keyword>
<reference evidence="1" key="1">
    <citation type="submission" date="2022-03" db="EMBL/GenBank/DDBJ databases">
        <authorList>
            <person name="Lindestad O."/>
        </authorList>
    </citation>
    <scope>NUCLEOTIDE SEQUENCE</scope>
</reference>
<dbReference type="Proteomes" id="UP000838756">
    <property type="component" value="Unassembled WGS sequence"/>
</dbReference>
<evidence type="ECO:0000313" key="1">
    <source>
        <dbReference type="EMBL" id="CAH2207991.1"/>
    </source>
</evidence>
<dbReference type="OrthoDB" id="7453273at2759"/>
<comment type="caution">
    <text evidence="1">The sequence shown here is derived from an EMBL/GenBank/DDBJ whole genome shotgun (WGS) entry which is preliminary data.</text>
</comment>
<feature type="non-terminal residue" evidence="1">
    <location>
        <position position="1"/>
    </location>
</feature>
<proteinExistence type="predicted"/>
<accession>A0A8S4QB60</accession>
<dbReference type="AlphaFoldDB" id="A0A8S4QB60"/>